<sequence>MQFLCLHGAIGNIDNLSIQLAPLQEDLARDCAASFHYINGLVQIKPPQGTNIPFPPPVSGQKELKANIWSYTGFEEYFGAGPHYRWAEDGGVAEESMISRVRKIPVGQNPEDVMRDLAGDREVVWKNHVQVMQYLYDTLEKNPDIGGIIGYSEGASIAATFILDEQRRQEETGRERRIKCAMFVTGWPPINPGKGIVLADQDDDLIDVPTLHVVGANDPFRHGAYALYDVCDPDTATLFDTGKGHTIPRSGLVINELGDAVRDLIAKSEEES</sequence>
<dbReference type="AlphaFoldDB" id="A0AAD6C519"/>
<dbReference type="InterPro" id="IPR050593">
    <property type="entry name" value="LovG"/>
</dbReference>
<reference evidence="3" key="2">
    <citation type="journal article" date="2023" name="IMA Fungus">
        <title>Comparative genomic study of the Penicillium genus elucidates a diverse pangenome and 15 lateral gene transfer events.</title>
        <authorList>
            <person name="Petersen C."/>
            <person name="Sorensen T."/>
            <person name="Nielsen M.R."/>
            <person name="Sondergaard T.E."/>
            <person name="Sorensen J.L."/>
            <person name="Fitzpatrick D.A."/>
            <person name="Frisvad J.C."/>
            <person name="Nielsen K.L."/>
        </authorList>
    </citation>
    <scope>NUCLEOTIDE SEQUENCE</scope>
    <source>
        <strain evidence="3">IBT 16125</strain>
    </source>
</reference>
<dbReference type="InterPro" id="IPR005645">
    <property type="entry name" value="FSH-like_dom"/>
</dbReference>
<keyword evidence="4" id="KW-1185">Reference proteome</keyword>
<dbReference type="GO" id="GO:0005737">
    <property type="term" value="C:cytoplasm"/>
    <property type="evidence" value="ECO:0007669"/>
    <property type="project" value="TreeGrafter"/>
</dbReference>
<accession>A0AAD6C519</accession>
<dbReference type="GeneID" id="81599893"/>
<evidence type="ECO:0000256" key="1">
    <source>
        <dbReference type="ARBA" id="ARBA00022801"/>
    </source>
</evidence>
<evidence type="ECO:0000259" key="2">
    <source>
        <dbReference type="Pfam" id="PF03959"/>
    </source>
</evidence>
<dbReference type="SUPFAM" id="SSF53474">
    <property type="entry name" value="alpha/beta-Hydrolases"/>
    <property type="match status" value="1"/>
</dbReference>
<dbReference type="Proteomes" id="UP001213681">
    <property type="component" value="Unassembled WGS sequence"/>
</dbReference>
<reference evidence="3" key="1">
    <citation type="submission" date="2022-12" db="EMBL/GenBank/DDBJ databases">
        <authorList>
            <person name="Petersen C."/>
        </authorList>
    </citation>
    <scope>NUCLEOTIDE SEQUENCE</scope>
    <source>
        <strain evidence="3">IBT 16125</strain>
    </source>
</reference>
<organism evidence="3 4">
    <name type="scientific">Penicillium daleae</name>
    <dbReference type="NCBI Taxonomy" id="63821"/>
    <lineage>
        <taxon>Eukaryota</taxon>
        <taxon>Fungi</taxon>
        <taxon>Dikarya</taxon>
        <taxon>Ascomycota</taxon>
        <taxon>Pezizomycotina</taxon>
        <taxon>Eurotiomycetes</taxon>
        <taxon>Eurotiomycetidae</taxon>
        <taxon>Eurotiales</taxon>
        <taxon>Aspergillaceae</taxon>
        <taxon>Penicillium</taxon>
    </lineage>
</organism>
<dbReference type="GO" id="GO:0072330">
    <property type="term" value="P:monocarboxylic acid biosynthetic process"/>
    <property type="evidence" value="ECO:0007669"/>
    <property type="project" value="UniProtKB-ARBA"/>
</dbReference>
<proteinExistence type="predicted"/>
<feature type="domain" description="Serine hydrolase" evidence="2">
    <location>
        <begin position="2"/>
        <end position="251"/>
    </location>
</feature>
<evidence type="ECO:0000313" key="3">
    <source>
        <dbReference type="EMBL" id="KAJ5449819.1"/>
    </source>
</evidence>
<keyword evidence="1 3" id="KW-0378">Hydrolase</keyword>
<name>A0AAD6C519_9EURO</name>
<dbReference type="InterPro" id="IPR029058">
    <property type="entry name" value="AB_hydrolase_fold"/>
</dbReference>
<evidence type="ECO:0000313" key="4">
    <source>
        <dbReference type="Proteomes" id="UP001213681"/>
    </source>
</evidence>
<dbReference type="GO" id="GO:0019748">
    <property type="term" value="P:secondary metabolic process"/>
    <property type="evidence" value="ECO:0007669"/>
    <property type="project" value="TreeGrafter"/>
</dbReference>
<dbReference type="GO" id="GO:0017000">
    <property type="term" value="P:antibiotic biosynthetic process"/>
    <property type="evidence" value="ECO:0007669"/>
    <property type="project" value="UniProtKB-ARBA"/>
</dbReference>
<dbReference type="GO" id="GO:0016787">
    <property type="term" value="F:hydrolase activity"/>
    <property type="evidence" value="ECO:0007669"/>
    <property type="project" value="UniProtKB-KW"/>
</dbReference>
<dbReference type="EMBL" id="JAPVEA010000006">
    <property type="protein sequence ID" value="KAJ5449819.1"/>
    <property type="molecule type" value="Genomic_DNA"/>
</dbReference>
<protein>
    <submittedName>
        <fullName evidence="3">Serine hydrolase FSH</fullName>
    </submittedName>
</protein>
<dbReference type="PANTHER" id="PTHR48070:SF4">
    <property type="entry name" value="ESTERASE ALNB"/>
    <property type="match status" value="1"/>
</dbReference>
<dbReference type="PANTHER" id="PTHR48070">
    <property type="entry name" value="ESTERASE OVCA2"/>
    <property type="match status" value="1"/>
</dbReference>
<dbReference type="Pfam" id="PF03959">
    <property type="entry name" value="FSH1"/>
    <property type="match status" value="1"/>
</dbReference>
<gene>
    <name evidence="3" type="ORF">N7458_006268</name>
</gene>
<dbReference type="RefSeq" id="XP_056765354.1">
    <property type="nucleotide sequence ID" value="XM_056909650.1"/>
</dbReference>
<dbReference type="Gene3D" id="3.40.50.1820">
    <property type="entry name" value="alpha/beta hydrolase"/>
    <property type="match status" value="1"/>
</dbReference>
<dbReference type="GO" id="GO:0005634">
    <property type="term" value="C:nucleus"/>
    <property type="evidence" value="ECO:0007669"/>
    <property type="project" value="TreeGrafter"/>
</dbReference>
<comment type="caution">
    <text evidence="3">The sequence shown here is derived from an EMBL/GenBank/DDBJ whole genome shotgun (WGS) entry which is preliminary data.</text>
</comment>